<sequence>MPPHGEAGRDRLSALPDDLLHRILRPLDARQAAGDLSLLSRRWRRVWASSPFVTFSQSSVRSERFGNNLLLLRDPVDLHALSIDSSDRGNFFFQHRWLRHALSRGLRVLELTLRSSSPFQVPDCLFACATLEEISLSFKITEVLAPKSEVSLPRLKKLHLEMVCIVPSAMEKFNSGWPALEDLNLSRCLLDLGSFKLSSETVKSLSITDCTYGEIHVCAPSTTSLKIKVSSIVHLSAMPSLVSAWVYVCDYAAGYLAPYASDLVAALCNAQRLELFRFDLILQDVMQKSAATEGLSFSHLESLYVGECLVTDFYNTLAFFIQRAPNLAALALDQWKLYQRFNGSLPSHMSGEKKPTIDGNLELLSAPPKNIEKLWIRLSKGDDVEEFRKMRSLLKEKTKPREMEVVWF</sequence>
<dbReference type="Pfam" id="PF24758">
    <property type="entry name" value="LRR_At5g56370"/>
    <property type="match status" value="1"/>
</dbReference>
<evidence type="ECO:0000313" key="2">
    <source>
        <dbReference type="EMBL" id="CAL4889436.1"/>
    </source>
</evidence>
<gene>
    <name evidence="2" type="ORF">URODEC1_LOCUS2703</name>
</gene>
<dbReference type="PANTHER" id="PTHR34223">
    <property type="entry name" value="OS11G0201299 PROTEIN"/>
    <property type="match status" value="1"/>
</dbReference>
<dbReference type="Proteomes" id="UP001497457">
    <property type="component" value="Chromosome 1b"/>
</dbReference>
<dbReference type="InterPro" id="IPR032675">
    <property type="entry name" value="LRR_dom_sf"/>
</dbReference>
<reference evidence="2 3" key="2">
    <citation type="submission" date="2024-10" db="EMBL/GenBank/DDBJ databases">
        <authorList>
            <person name="Ryan C."/>
        </authorList>
    </citation>
    <scope>NUCLEOTIDE SEQUENCE [LARGE SCALE GENOMIC DNA]</scope>
</reference>
<dbReference type="InterPro" id="IPR001810">
    <property type="entry name" value="F-box_dom"/>
</dbReference>
<dbReference type="Gene3D" id="1.20.1280.50">
    <property type="match status" value="1"/>
</dbReference>
<proteinExistence type="predicted"/>
<name>A0ABC8VEM7_9POAL</name>
<reference evidence="3" key="1">
    <citation type="submission" date="2024-06" db="EMBL/GenBank/DDBJ databases">
        <authorList>
            <person name="Ryan C."/>
        </authorList>
    </citation>
    <scope>NUCLEOTIDE SEQUENCE [LARGE SCALE GENOMIC DNA]</scope>
</reference>
<dbReference type="InterPro" id="IPR053197">
    <property type="entry name" value="F-box_SCFL_complex_component"/>
</dbReference>
<feature type="domain" description="F-box" evidence="1">
    <location>
        <begin position="9"/>
        <end position="46"/>
    </location>
</feature>
<evidence type="ECO:0000259" key="1">
    <source>
        <dbReference type="PROSITE" id="PS50181"/>
    </source>
</evidence>
<dbReference type="Pfam" id="PF00646">
    <property type="entry name" value="F-box"/>
    <property type="match status" value="1"/>
</dbReference>
<dbReference type="InterPro" id="IPR036047">
    <property type="entry name" value="F-box-like_dom_sf"/>
</dbReference>
<dbReference type="Gene3D" id="3.80.10.10">
    <property type="entry name" value="Ribonuclease Inhibitor"/>
    <property type="match status" value="1"/>
</dbReference>
<dbReference type="EMBL" id="OZ075111">
    <property type="protein sequence ID" value="CAL4889436.1"/>
    <property type="molecule type" value="Genomic_DNA"/>
</dbReference>
<dbReference type="SUPFAM" id="SSF52047">
    <property type="entry name" value="RNI-like"/>
    <property type="match status" value="1"/>
</dbReference>
<organism evidence="2 3">
    <name type="scientific">Urochloa decumbens</name>
    <dbReference type="NCBI Taxonomy" id="240449"/>
    <lineage>
        <taxon>Eukaryota</taxon>
        <taxon>Viridiplantae</taxon>
        <taxon>Streptophyta</taxon>
        <taxon>Embryophyta</taxon>
        <taxon>Tracheophyta</taxon>
        <taxon>Spermatophyta</taxon>
        <taxon>Magnoliopsida</taxon>
        <taxon>Liliopsida</taxon>
        <taxon>Poales</taxon>
        <taxon>Poaceae</taxon>
        <taxon>PACMAD clade</taxon>
        <taxon>Panicoideae</taxon>
        <taxon>Panicodae</taxon>
        <taxon>Paniceae</taxon>
        <taxon>Melinidinae</taxon>
        <taxon>Urochloa</taxon>
    </lineage>
</organism>
<dbReference type="InterPro" id="IPR055411">
    <property type="entry name" value="LRR_FXL15/At3g58940/PEG3-like"/>
</dbReference>
<dbReference type="AlphaFoldDB" id="A0ABC8VEM7"/>
<dbReference type="PROSITE" id="PS50181">
    <property type="entry name" value="FBOX"/>
    <property type="match status" value="1"/>
</dbReference>
<evidence type="ECO:0000313" key="3">
    <source>
        <dbReference type="Proteomes" id="UP001497457"/>
    </source>
</evidence>
<dbReference type="PANTHER" id="PTHR34223:SF67">
    <property type="entry name" value="F-BOX DOMAIN-CONTAINING PROTEIN"/>
    <property type="match status" value="1"/>
</dbReference>
<dbReference type="SUPFAM" id="SSF81383">
    <property type="entry name" value="F-box domain"/>
    <property type="match status" value="1"/>
</dbReference>
<protein>
    <recommendedName>
        <fullName evidence="1">F-box domain-containing protein</fullName>
    </recommendedName>
</protein>
<accession>A0ABC8VEM7</accession>
<keyword evidence="3" id="KW-1185">Reference proteome</keyword>